<dbReference type="InterPro" id="IPR025159">
    <property type="entry name" value="AbiEi_N"/>
</dbReference>
<reference evidence="3" key="1">
    <citation type="submission" date="2017-09" db="EMBL/GenBank/DDBJ databases">
        <authorList>
            <person name="Varghese N."/>
            <person name="Submissions S."/>
        </authorList>
    </citation>
    <scope>NUCLEOTIDE SEQUENCE [LARGE SCALE GENOMIC DNA]</scope>
    <source>
        <strain evidence="3">DSM 44270</strain>
    </source>
</reference>
<organism evidence="2 3">
    <name type="scientific">Blastococcus haudaquaticus</name>
    <dbReference type="NCBI Taxonomy" id="1938745"/>
    <lineage>
        <taxon>Bacteria</taxon>
        <taxon>Bacillati</taxon>
        <taxon>Actinomycetota</taxon>
        <taxon>Actinomycetes</taxon>
        <taxon>Geodermatophilales</taxon>
        <taxon>Geodermatophilaceae</taxon>
        <taxon>Blastococcus</taxon>
    </lineage>
</organism>
<sequence length="374" mass="41126">MRYRCPSRRRPRGRLHSGAVECPAVHRWRQPTPRPQPLPDTAAVHPLLGAAAERQLGLVTAADARRAGYGPPEVRRLCESGSWVRVRRGVHLPAGELDALTPAARHRLDCLAVLLELGRTDAVVSHTSAARLHGLPVRRDLDRTVRLTAPDAWRHGRGFRLNRAPLPQDDVLQVPPLRLTSPARTLVDCAREREVEDSVVAMDAALLAGRTTPAELRTAAAAVRSWPGGIGAGRALSLTDGRAESPLETRGRLRMVGAGLPAPELQVEIRGGGRLVAVVDAWFDDAAVAVEFDGRVKYSDPWRSRSPEQVLWEEKRREDELRSLDIRVARIAEADLGPRWARVEARLRDLVASPGPGARRFTATLRAQGRRRVG</sequence>
<dbReference type="AlphaFoldDB" id="A0A286GHC1"/>
<proteinExistence type="predicted"/>
<feature type="domain" description="AbiEi antitoxin N-terminal" evidence="1">
    <location>
        <begin position="52"/>
        <end position="90"/>
    </location>
</feature>
<dbReference type="Proteomes" id="UP000219482">
    <property type="component" value="Unassembled WGS sequence"/>
</dbReference>
<evidence type="ECO:0000313" key="3">
    <source>
        <dbReference type="Proteomes" id="UP000219482"/>
    </source>
</evidence>
<keyword evidence="3" id="KW-1185">Reference proteome</keyword>
<protein>
    <submittedName>
        <fullName evidence="2">Transcriptional regulator, AbiEi antitoxin, Type IV TA system</fullName>
    </submittedName>
</protein>
<name>A0A286GHC1_9ACTN</name>
<evidence type="ECO:0000313" key="2">
    <source>
        <dbReference type="EMBL" id="SOD94519.1"/>
    </source>
</evidence>
<dbReference type="EMBL" id="OCNK01000001">
    <property type="protein sequence ID" value="SOD94519.1"/>
    <property type="molecule type" value="Genomic_DNA"/>
</dbReference>
<gene>
    <name evidence="2" type="ORF">SAMN06272739_0877</name>
</gene>
<accession>A0A286GHC1</accession>
<evidence type="ECO:0000259" key="1">
    <source>
        <dbReference type="Pfam" id="PF13338"/>
    </source>
</evidence>
<dbReference type="Pfam" id="PF13338">
    <property type="entry name" value="AbiEi_4"/>
    <property type="match status" value="1"/>
</dbReference>